<organism evidence="1 2">
    <name type="scientific">Pyricularia oryzae</name>
    <name type="common">Rice blast fungus</name>
    <name type="synonym">Magnaporthe oryzae</name>
    <dbReference type="NCBI Taxonomy" id="318829"/>
    <lineage>
        <taxon>Eukaryota</taxon>
        <taxon>Fungi</taxon>
        <taxon>Dikarya</taxon>
        <taxon>Ascomycota</taxon>
        <taxon>Pezizomycotina</taxon>
        <taxon>Sordariomycetes</taxon>
        <taxon>Sordariomycetidae</taxon>
        <taxon>Magnaporthales</taxon>
        <taxon>Pyriculariaceae</taxon>
        <taxon>Pyricularia</taxon>
    </lineage>
</organism>
<dbReference type="Proteomes" id="UP000294847">
    <property type="component" value="Chromosome 6"/>
</dbReference>
<evidence type="ECO:0000313" key="1">
    <source>
        <dbReference type="EMBL" id="QBZ64011.1"/>
    </source>
</evidence>
<proteinExistence type="predicted"/>
<reference evidence="1 2" key="1">
    <citation type="journal article" date="2019" name="Mol. Biol. Evol.">
        <title>Blast fungal genomes show frequent chromosomal changes, gene gains and losses, and effector gene turnover.</title>
        <authorList>
            <person name="Gomez Luciano L.B."/>
            <person name="Jason Tsai I."/>
            <person name="Chuma I."/>
            <person name="Tosa Y."/>
            <person name="Chen Y.H."/>
            <person name="Li J.Y."/>
            <person name="Li M.Y."/>
            <person name="Jade Lu M.Y."/>
            <person name="Nakayashiki H."/>
            <person name="Li W.H."/>
        </authorList>
    </citation>
    <scope>NUCLEOTIDE SEQUENCE [LARGE SCALE GENOMIC DNA]</scope>
    <source>
        <strain evidence="1">MZ5-1-6</strain>
    </source>
</reference>
<dbReference type="EMBL" id="CP034209">
    <property type="protein sequence ID" value="QBZ64011.1"/>
    <property type="molecule type" value="Genomic_DNA"/>
</dbReference>
<dbReference type="AlphaFoldDB" id="A0A4P7NNX2"/>
<evidence type="ECO:0000313" key="2">
    <source>
        <dbReference type="Proteomes" id="UP000294847"/>
    </source>
</evidence>
<protein>
    <submittedName>
        <fullName evidence="1">Uncharacterized protein</fullName>
    </submittedName>
</protein>
<name>A0A4P7NNX2_PYROR</name>
<gene>
    <name evidence="1" type="ORF">PoMZ_05702</name>
</gene>
<sequence>MSTKLAAKYNVPESSVFGIATRYNQQQSKRTLSRGIAKRGYKHNKCTAQADGLGVWQDAAAAAVGVCRARGKVAHAVGFHGQADTTCQPSPCVWGTDSQAA</sequence>
<accession>A0A4P7NNX2</accession>